<keyword evidence="3" id="KW-0804">Transcription</keyword>
<keyword evidence="6" id="KW-1185">Reference proteome</keyword>
<dbReference type="Gene3D" id="1.10.10.10">
    <property type="entry name" value="Winged helix-like DNA-binding domain superfamily/Winged helix DNA-binding domain"/>
    <property type="match status" value="1"/>
</dbReference>
<keyword evidence="2" id="KW-0238">DNA-binding</keyword>
<name>A0A0D8ZWU7_9CYAN</name>
<dbReference type="RefSeq" id="WP_045053545.1">
    <property type="nucleotide sequence ID" value="NZ_CAWMDP010000011.1"/>
</dbReference>
<dbReference type="GO" id="GO:0006355">
    <property type="term" value="P:regulation of DNA-templated transcription"/>
    <property type="evidence" value="ECO:0007669"/>
    <property type="project" value="InterPro"/>
</dbReference>
<evidence type="ECO:0000313" key="5">
    <source>
        <dbReference type="EMBL" id="KJH72924.1"/>
    </source>
</evidence>
<gene>
    <name evidence="5" type="ORF">UH38_05165</name>
</gene>
<dbReference type="CDD" id="cd06170">
    <property type="entry name" value="LuxR_C_like"/>
    <property type="match status" value="1"/>
</dbReference>
<accession>A0A0D8ZWU7</accession>
<dbReference type="SUPFAM" id="SSF55781">
    <property type="entry name" value="GAF domain-like"/>
    <property type="match status" value="1"/>
</dbReference>
<evidence type="ECO:0000259" key="4">
    <source>
        <dbReference type="PROSITE" id="PS50043"/>
    </source>
</evidence>
<dbReference type="SMART" id="SM00421">
    <property type="entry name" value="HTH_LUXR"/>
    <property type="match status" value="1"/>
</dbReference>
<dbReference type="InterPro" id="IPR036388">
    <property type="entry name" value="WH-like_DNA-bd_sf"/>
</dbReference>
<dbReference type="PROSITE" id="PS00622">
    <property type="entry name" value="HTH_LUXR_1"/>
    <property type="match status" value="1"/>
</dbReference>
<dbReference type="Proteomes" id="UP000032452">
    <property type="component" value="Unassembled WGS sequence"/>
</dbReference>
<dbReference type="EMBL" id="JYON01000003">
    <property type="protein sequence ID" value="KJH72924.1"/>
    <property type="molecule type" value="Genomic_DNA"/>
</dbReference>
<dbReference type="PROSITE" id="PS50043">
    <property type="entry name" value="HTH_LUXR_2"/>
    <property type="match status" value="1"/>
</dbReference>
<keyword evidence="1" id="KW-0805">Transcription regulation</keyword>
<dbReference type="STRING" id="1618023.UH38_05165"/>
<dbReference type="InterPro" id="IPR016032">
    <property type="entry name" value="Sig_transdc_resp-reg_C-effctor"/>
</dbReference>
<evidence type="ECO:0000313" key="6">
    <source>
        <dbReference type="Proteomes" id="UP000032452"/>
    </source>
</evidence>
<sequence>MANFLQAAIEAISKAKNEQELRSQLLAVGMSEYFSATRCGLCFFDQFDLTDSKLRKILDVALSIERNPIARYLVEHHAPVCESLVTSPKVWQLICPRADHWHVMAGPIVSYGQLIGIVGVTRSQGMSAFDWRNLTDLSALCLHISTWAAIKRSHQQASSHQSPSLFKHDLLRLTPREVQIAQLVAQGFTNAEIGAELWITENSVKQALKRMFRKLDVSSRAEMVGQLWAQRDSYSNF</sequence>
<dbReference type="GO" id="GO:0003677">
    <property type="term" value="F:DNA binding"/>
    <property type="evidence" value="ECO:0007669"/>
    <property type="project" value="UniProtKB-KW"/>
</dbReference>
<proteinExistence type="predicted"/>
<dbReference type="AlphaFoldDB" id="A0A0D8ZWU7"/>
<evidence type="ECO:0000256" key="3">
    <source>
        <dbReference type="ARBA" id="ARBA00023163"/>
    </source>
</evidence>
<dbReference type="InterPro" id="IPR000792">
    <property type="entry name" value="Tscrpt_reg_LuxR_C"/>
</dbReference>
<dbReference type="OrthoDB" id="423894at2"/>
<dbReference type="PATRIC" id="fig|1618023.3.peg.911"/>
<comment type="caution">
    <text evidence="5">The sequence shown here is derived from an EMBL/GenBank/DDBJ whole genome shotgun (WGS) entry which is preliminary data.</text>
</comment>
<dbReference type="SUPFAM" id="SSF46894">
    <property type="entry name" value="C-terminal effector domain of the bipartite response regulators"/>
    <property type="match status" value="1"/>
</dbReference>
<dbReference type="PANTHER" id="PTHR44688:SF16">
    <property type="entry name" value="DNA-BINDING TRANSCRIPTIONAL ACTIVATOR DEVR_DOSR"/>
    <property type="match status" value="1"/>
</dbReference>
<dbReference type="PRINTS" id="PR00038">
    <property type="entry name" value="HTHLUXR"/>
</dbReference>
<reference evidence="5 6" key="1">
    <citation type="submission" date="2015-02" db="EMBL/GenBank/DDBJ databases">
        <title>Draft genome of a novel marine cyanobacterium (Chroococcales) isolated from South Atlantic Ocean.</title>
        <authorList>
            <person name="Rigonato J."/>
            <person name="Alvarenga D.O."/>
            <person name="Branco L.H."/>
            <person name="Varani A.M."/>
            <person name="Brandini F.P."/>
            <person name="Fiore M.F."/>
        </authorList>
    </citation>
    <scope>NUCLEOTIDE SEQUENCE [LARGE SCALE GENOMIC DNA]</scope>
    <source>
        <strain evidence="5 6">CENA595</strain>
    </source>
</reference>
<dbReference type="PANTHER" id="PTHR44688">
    <property type="entry name" value="DNA-BINDING TRANSCRIPTIONAL ACTIVATOR DEVR_DOSR"/>
    <property type="match status" value="1"/>
</dbReference>
<evidence type="ECO:0000256" key="1">
    <source>
        <dbReference type="ARBA" id="ARBA00023015"/>
    </source>
</evidence>
<protein>
    <submittedName>
        <fullName evidence="5">Transcriptional regulator</fullName>
    </submittedName>
</protein>
<evidence type="ECO:0000256" key="2">
    <source>
        <dbReference type="ARBA" id="ARBA00023125"/>
    </source>
</evidence>
<feature type="domain" description="HTH luxR-type" evidence="4">
    <location>
        <begin position="166"/>
        <end position="231"/>
    </location>
</feature>
<organism evidence="5 6">
    <name type="scientific">Aliterella atlantica CENA595</name>
    <dbReference type="NCBI Taxonomy" id="1618023"/>
    <lineage>
        <taxon>Bacteria</taxon>
        <taxon>Bacillati</taxon>
        <taxon>Cyanobacteriota</taxon>
        <taxon>Cyanophyceae</taxon>
        <taxon>Chroococcidiopsidales</taxon>
        <taxon>Aliterellaceae</taxon>
        <taxon>Aliterella</taxon>
    </lineage>
</organism>
<dbReference type="Pfam" id="PF00196">
    <property type="entry name" value="GerE"/>
    <property type="match status" value="1"/>
</dbReference>